<proteinExistence type="predicted"/>
<gene>
    <name evidence="1" type="primary">Dper\GL15255</name>
    <name evidence="1" type="ORF">Dper_GL15255</name>
</gene>
<dbReference type="AlphaFoldDB" id="B4H3W4"/>
<reference evidence="1 2" key="1">
    <citation type="journal article" date="2007" name="Nature">
        <title>Evolution of genes and genomes on the Drosophila phylogeny.</title>
        <authorList>
            <consortium name="Drosophila 12 Genomes Consortium"/>
            <person name="Clark A.G."/>
            <person name="Eisen M.B."/>
            <person name="Smith D.R."/>
            <person name="Bergman C.M."/>
            <person name="Oliver B."/>
            <person name="Markow T.A."/>
            <person name="Kaufman T.C."/>
            <person name="Kellis M."/>
            <person name="Gelbart W."/>
            <person name="Iyer V.N."/>
            <person name="Pollard D.A."/>
            <person name="Sackton T.B."/>
            <person name="Larracuente A.M."/>
            <person name="Singh N.D."/>
            <person name="Abad J.P."/>
            <person name="Abt D.N."/>
            <person name="Adryan B."/>
            <person name="Aguade M."/>
            <person name="Akashi H."/>
            <person name="Anderson W.W."/>
            <person name="Aquadro C.F."/>
            <person name="Ardell D.H."/>
            <person name="Arguello R."/>
            <person name="Artieri C.G."/>
            <person name="Barbash D.A."/>
            <person name="Barker D."/>
            <person name="Barsanti P."/>
            <person name="Batterham P."/>
            <person name="Batzoglou S."/>
            <person name="Begun D."/>
            <person name="Bhutkar A."/>
            <person name="Blanco E."/>
            <person name="Bosak S.A."/>
            <person name="Bradley R.K."/>
            <person name="Brand A.D."/>
            <person name="Brent M.R."/>
            <person name="Brooks A.N."/>
            <person name="Brown R.H."/>
            <person name="Butlin R.K."/>
            <person name="Caggese C."/>
            <person name="Calvi B.R."/>
            <person name="Bernardo de Carvalho A."/>
            <person name="Caspi A."/>
            <person name="Castrezana S."/>
            <person name="Celniker S.E."/>
            <person name="Chang J.L."/>
            <person name="Chapple C."/>
            <person name="Chatterji S."/>
            <person name="Chinwalla A."/>
            <person name="Civetta A."/>
            <person name="Clifton S.W."/>
            <person name="Comeron J.M."/>
            <person name="Costello J.C."/>
            <person name="Coyne J.A."/>
            <person name="Daub J."/>
            <person name="David R.G."/>
            <person name="Delcher A.L."/>
            <person name="Delehaunty K."/>
            <person name="Do C.B."/>
            <person name="Ebling H."/>
            <person name="Edwards K."/>
            <person name="Eickbush T."/>
            <person name="Evans J.D."/>
            <person name="Filipski A."/>
            <person name="Findeiss S."/>
            <person name="Freyhult E."/>
            <person name="Fulton L."/>
            <person name="Fulton R."/>
            <person name="Garcia A.C."/>
            <person name="Gardiner A."/>
            <person name="Garfield D.A."/>
            <person name="Garvin B.E."/>
            <person name="Gibson G."/>
            <person name="Gilbert D."/>
            <person name="Gnerre S."/>
            <person name="Godfrey J."/>
            <person name="Good R."/>
            <person name="Gotea V."/>
            <person name="Gravely B."/>
            <person name="Greenberg A.J."/>
            <person name="Griffiths-Jones S."/>
            <person name="Gross S."/>
            <person name="Guigo R."/>
            <person name="Gustafson E.A."/>
            <person name="Haerty W."/>
            <person name="Hahn M.W."/>
            <person name="Halligan D.L."/>
            <person name="Halpern A.L."/>
            <person name="Halter G.M."/>
            <person name="Han M.V."/>
            <person name="Heger A."/>
            <person name="Hillier L."/>
            <person name="Hinrichs A.S."/>
            <person name="Holmes I."/>
            <person name="Hoskins R.A."/>
            <person name="Hubisz M.J."/>
            <person name="Hultmark D."/>
            <person name="Huntley M.A."/>
            <person name="Jaffe D.B."/>
            <person name="Jagadeeshan S."/>
            <person name="Jeck W.R."/>
            <person name="Johnson J."/>
            <person name="Jones C.D."/>
            <person name="Jordan W.C."/>
            <person name="Karpen G.H."/>
            <person name="Kataoka E."/>
            <person name="Keightley P.D."/>
            <person name="Kheradpour P."/>
            <person name="Kirkness E.F."/>
            <person name="Koerich L.B."/>
            <person name="Kristiansen K."/>
            <person name="Kudrna D."/>
            <person name="Kulathinal R.J."/>
            <person name="Kumar S."/>
            <person name="Kwok R."/>
            <person name="Lander E."/>
            <person name="Langley C.H."/>
            <person name="Lapoint R."/>
            <person name="Lazzaro B.P."/>
            <person name="Lee S.J."/>
            <person name="Levesque L."/>
            <person name="Li R."/>
            <person name="Lin C.F."/>
            <person name="Lin M.F."/>
            <person name="Lindblad-Toh K."/>
            <person name="Llopart A."/>
            <person name="Long M."/>
            <person name="Low L."/>
            <person name="Lozovsky E."/>
            <person name="Lu J."/>
            <person name="Luo M."/>
            <person name="Machado C.A."/>
            <person name="Makalowski W."/>
            <person name="Marzo M."/>
            <person name="Matsuda M."/>
            <person name="Matzkin L."/>
            <person name="McAllister B."/>
            <person name="McBride C.S."/>
            <person name="McKernan B."/>
            <person name="McKernan K."/>
            <person name="Mendez-Lago M."/>
            <person name="Minx P."/>
            <person name="Mollenhauer M.U."/>
            <person name="Montooth K."/>
            <person name="Mount S.M."/>
            <person name="Mu X."/>
            <person name="Myers E."/>
            <person name="Negre B."/>
            <person name="Newfeld S."/>
            <person name="Nielsen R."/>
            <person name="Noor M.A."/>
            <person name="O'Grady P."/>
            <person name="Pachter L."/>
            <person name="Papaceit M."/>
            <person name="Parisi M.J."/>
            <person name="Parisi M."/>
            <person name="Parts L."/>
            <person name="Pedersen J.S."/>
            <person name="Pesole G."/>
            <person name="Phillippy A.M."/>
            <person name="Ponting C.P."/>
            <person name="Pop M."/>
            <person name="Porcelli D."/>
            <person name="Powell J.R."/>
            <person name="Prohaska S."/>
            <person name="Pruitt K."/>
            <person name="Puig M."/>
            <person name="Quesneville H."/>
            <person name="Ram K.R."/>
            <person name="Rand D."/>
            <person name="Rasmussen M.D."/>
            <person name="Reed L.K."/>
            <person name="Reenan R."/>
            <person name="Reily A."/>
            <person name="Remington K.A."/>
            <person name="Rieger T.T."/>
            <person name="Ritchie M.G."/>
            <person name="Robin C."/>
            <person name="Rogers Y.H."/>
            <person name="Rohde C."/>
            <person name="Rozas J."/>
            <person name="Rubenfield M.J."/>
            <person name="Ruiz A."/>
            <person name="Russo S."/>
            <person name="Salzberg S.L."/>
            <person name="Sanchez-Gracia A."/>
            <person name="Saranga D.J."/>
            <person name="Sato H."/>
            <person name="Schaeffer S.W."/>
            <person name="Schatz M.C."/>
            <person name="Schlenke T."/>
            <person name="Schwartz R."/>
            <person name="Segarra C."/>
            <person name="Singh R.S."/>
            <person name="Sirot L."/>
            <person name="Sirota M."/>
            <person name="Sisneros N.B."/>
            <person name="Smith C.D."/>
            <person name="Smith T.F."/>
            <person name="Spieth J."/>
            <person name="Stage D.E."/>
            <person name="Stark A."/>
            <person name="Stephan W."/>
            <person name="Strausberg R.L."/>
            <person name="Strempel S."/>
            <person name="Sturgill D."/>
            <person name="Sutton G."/>
            <person name="Sutton G.G."/>
            <person name="Tao W."/>
            <person name="Teichmann S."/>
            <person name="Tobari Y.N."/>
            <person name="Tomimura Y."/>
            <person name="Tsolas J.M."/>
            <person name="Valente V.L."/>
            <person name="Venter E."/>
            <person name="Venter J.C."/>
            <person name="Vicario S."/>
            <person name="Vieira F.G."/>
            <person name="Vilella A.J."/>
            <person name="Villasante A."/>
            <person name="Walenz B."/>
            <person name="Wang J."/>
            <person name="Wasserman M."/>
            <person name="Watts T."/>
            <person name="Wilson D."/>
            <person name="Wilson R.K."/>
            <person name="Wing R.A."/>
            <person name="Wolfner M.F."/>
            <person name="Wong A."/>
            <person name="Wong G.K."/>
            <person name="Wu C.I."/>
            <person name="Wu G."/>
            <person name="Yamamoto D."/>
            <person name="Yang H.P."/>
            <person name="Yang S.P."/>
            <person name="Yorke J.A."/>
            <person name="Yoshida K."/>
            <person name="Zdobnov E."/>
            <person name="Zhang P."/>
            <person name="Zhang Y."/>
            <person name="Zimin A.V."/>
            <person name="Baldwin J."/>
            <person name="Abdouelleil A."/>
            <person name="Abdulkadir J."/>
            <person name="Abebe A."/>
            <person name="Abera B."/>
            <person name="Abreu J."/>
            <person name="Acer S.C."/>
            <person name="Aftuck L."/>
            <person name="Alexander A."/>
            <person name="An P."/>
            <person name="Anderson E."/>
            <person name="Anderson S."/>
            <person name="Arachi H."/>
            <person name="Azer M."/>
            <person name="Bachantsang P."/>
            <person name="Barry A."/>
            <person name="Bayul T."/>
            <person name="Berlin A."/>
            <person name="Bessette D."/>
            <person name="Bloom T."/>
            <person name="Blye J."/>
            <person name="Boguslavskiy L."/>
            <person name="Bonnet C."/>
            <person name="Boukhgalter B."/>
            <person name="Bourzgui I."/>
            <person name="Brown A."/>
            <person name="Cahill P."/>
            <person name="Channer S."/>
            <person name="Cheshatsang Y."/>
            <person name="Chuda L."/>
            <person name="Citroen M."/>
            <person name="Collymore A."/>
            <person name="Cooke P."/>
            <person name="Costello M."/>
            <person name="D'Aco K."/>
            <person name="Daza R."/>
            <person name="De Haan G."/>
            <person name="DeGray S."/>
            <person name="DeMaso C."/>
            <person name="Dhargay N."/>
            <person name="Dooley K."/>
            <person name="Dooley E."/>
            <person name="Doricent M."/>
            <person name="Dorje P."/>
            <person name="Dorjee K."/>
            <person name="Dupes A."/>
            <person name="Elong R."/>
            <person name="Falk J."/>
            <person name="Farina A."/>
            <person name="Faro S."/>
            <person name="Ferguson D."/>
            <person name="Fisher S."/>
            <person name="Foley C.D."/>
            <person name="Franke A."/>
            <person name="Friedrich D."/>
            <person name="Gadbois L."/>
            <person name="Gearin G."/>
            <person name="Gearin C.R."/>
            <person name="Giannoukos G."/>
            <person name="Goode T."/>
            <person name="Graham J."/>
            <person name="Grandbois E."/>
            <person name="Grewal S."/>
            <person name="Gyaltsen K."/>
            <person name="Hafez N."/>
            <person name="Hagos B."/>
            <person name="Hall J."/>
            <person name="Henson C."/>
            <person name="Hollinger A."/>
            <person name="Honan T."/>
            <person name="Huard M.D."/>
            <person name="Hughes L."/>
            <person name="Hurhula B."/>
            <person name="Husby M.E."/>
            <person name="Kamat A."/>
            <person name="Kanga B."/>
            <person name="Kashin S."/>
            <person name="Khazanovich D."/>
            <person name="Kisner P."/>
            <person name="Lance K."/>
            <person name="Lara M."/>
            <person name="Lee W."/>
            <person name="Lennon N."/>
            <person name="Letendre F."/>
            <person name="LeVine R."/>
            <person name="Lipovsky A."/>
            <person name="Liu X."/>
            <person name="Liu J."/>
            <person name="Liu S."/>
            <person name="Lokyitsang T."/>
            <person name="Lokyitsang Y."/>
            <person name="Lubonja R."/>
            <person name="Lui A."/>
            <person name="MacDonald P."/>
            <person name="Magnisalis V."/>
            <person name="Maru K."/>
            <person name="Matthews C."/>
            <person name="McCusker W."/>
            <person name="McDonough S."/>
            <person name="Mehta T."/>
            <person name="Meldrim J."/>
            <person name="Meneus L."/>
            <person name="Mihai O."/>
            <person name="Mihalev A."/>
            <person name="Mihova T."/>
            <person name="Mittelman R."/>
            <person name="Mlenga V."/>
            <person name="Montmayeur A."/>
            <person name="Mulrain L."/>
            <person name="Navidi A."/>
            <person name="Naylor J."/>
            <person name="Negash T."/>
            <person name="Nguyen T."/>
            <person name="Nguyen N."/>
            <person name="Nicol R."/>
            <person name="Norbu C."/>
            <person name="Norbu N."/>
            <person name="Novod N."/>
            <person name="O'Neill B."/>
            <person name="Osman S."/>
            <person name="Markiewicz E."/>
            <person name="Oyono O.L."/>
            <person name="Patti C."/>
            <person name="Phunkhang P."/>
            <person name="Pierre F."/>
            <person name="Priest M."/>
            <person name="Raghuraman S."/>
            <person name="Rege F."/>
            <person name="Reyes R."/>
            <person name="Rise C."/>
            <person name="Rogov P."/>
            <person name="Ross K."/>
            <person name="Ryan E."/>
            <person name="Settipalli S."/>
            <person name="Shea T."/>
            <person name="Sherpa N."/>
            <person name="Shi L."/>
            <person name="Shih D."/>
            <person name="Sparrow T."/>
            <person name="Spaulding J."/>
            <person name="Stalker J."/>
            <person name="Stange-Thomann N."/>
            <person name="Stavropoulos S."/>
            <person name="Stone C."/>
            <person name="Strader C."/>
            <person name="Tesfaye S."/>
            <person name="Thomson T."/>
            <person name="Thoulutsang Y."/>
            <person name="Thoulutsang D."/>
            <person name="Topham K."/>
            <person name="Topping I."/>
            <person name="Tsamla T."/>
            <person name="Vassiliev H."/>
            <person name="Vo A."/>
            <person name="Wangchuk T."/>
            <person name="Wangdi T."/>
            <person name="Weiand M."/>
            <person name="Wilkinson J."/>
            <person name="Wilson A."/>
            <person name="Yadav S."/>
            <person name="Young G."/>
            <person name="Yu Q."/>
            <person name="Zembek L."/>
            <person name="Zhong D."/>
            <person name="Zimmer A."/>
            <person name="Zwirko Z."/>
            <person name="Jaffe D.B."/>
            <person name="Alvarez P."/>
            <person name="Brockman W."/>
            <person name="Butler J."/>
            <person name="Chin C."/>
            <person name="Gnerre S."/>
            <person name="Grabherr M."/>
            <person name="Kleber M."/>
            <person name="Mauceli E."/>
            <person name="MacCallum I."/>
        </authorList>
    </citation>
    <scope>NUCLEOTIDE SEQUENCE [LARGE SCALE GENOMIC DNA]</scope>
    <source>
        <strain evidence="2">MSH-3 / Tucson 14011-0111.49</strain>
    </source>
</reference>
<evidence type="ECO:0000313" key="1">
    <source>
        <dbReference type="EMBL" id="EDW31065.1"/>
    </source>
</evidence>
<protein>
    <submittedName>
        <fullName evidence="1">GL15255</fullName>
    </submittedName>
</protein>
<evidence type="ECO:0000313" key="2">
    <source>
        <dbReference type="Proteomes" id="UP000008744"/>
    </source>
</evidence>
<dbReference type="Proteomes" id="UP000008744">
    <property type="component" value="Unassembled WGS sequence"/>
</dbReference>
<organism evidence="2">
    <name type="scientific">Drosophila persimilis</name>
    <name type="common">Fruit fly</name>
    <dbReference type="NCBI Taxonomy" id="7234"/>
    <lineage>
        <taxon>Eukaryota</taxon>
        <taxon>Metazoa</taxon>
        <taxon>Ecdysozoa</taxon>
        <taxon>Arthropoda</taxon>
        <taxon>Hexapoda</taxon>
        <taxon>Insecta</taxon>
        <taxon>Pterygota</taxon>
        <taxon>Neoptera</taxon>
        <taxon>Endopterygota</taxon>
        <taxon>Diptera</taxon>
        <taxon>Brachycera</taxon>
        <taxon>Muscomorpha</taxon>
        <taxon>Ephydroidea</taxon>
        <taxon>Drosophilidae</taxon>
        <taxon>Drosophila</taxon>
        <taxon>Sophophora</taxon>
    </lineage>
</organism>
<name>B4H3W4_DROPE</name>
<sequence length="75" mass="8202">MGTDMGTGTDADMDTDSVWLGASAPLLCSVPPAALPLVYGYVYVYVYVYGSAPLWHCSAELLMSGLRADRWQRLR</sequence>
<keyword evidence="2" id="KW-1185">Reference proteome</keyword>
<dbReference type="EMBL" id="CH479207">
    <property type="protein sequence ID" value="EDW31065.1"/>
    <property type="molecule type" value="Genomic_DNA"/>
</dbReference>
<accession>B4H3W4</accession>
<dbReference type="HOGENOM" id="CLU_2673715_0_0_1"/>